<sequence length="267" mass="27281">MDTTISHRPIAAMLSLTAAVTLTVGTTAPSAIALHTPPVPHVVTQAVALTANPLEQIWDVVTGVDTSYPLPPGSNPIAPITEQLLRSVANYGGQVLSGQGHLIPGEISAQVKNLQNALPAVQSLLVDAVAVIPATAFSTFLLTAMVIGSLPASTSALPGLGEIWLKTVLFPPLKWVYDGFAIRNVIAAALQPPSSQPEPAAAAASSTEPAQRKASSARGATKATAHSAPAKRTPTSKRSAKPTAASSTATRAKTGVAGSQRQRHAAP</sequence>
<feature type="region of interest" description="Disordered" evidence="1">
    <location>
        <begin position="193"/>
        <end position="267"/>
    </location>
</feature>
<evidence type="ECO:0008006" key="4">
    <source>
        <dbReference type="Google" id="ProtNLM"/>
    </source>
</evidence>
<feature type="compositionally biased region" description="Low complexity" evidence="1">
    <location>
        <begin position="193"/>
        <end position="209"/>
    </location>
</feature>
<dbReference type="AlphaFoldDB" id="A0A1Y5P229"/>
<proteinExistence type="predicted"/>
<evidence type="ECO:0000256" key="2">
    <source>
        <dbReference type="SAM" id="SignalP"/>
    </source>
</evidence>
<organism evidence="3">
    <name type="scientific">uncultured Mycobacterium sp</name>
    <dbReference type="NCBI Taxonomy" id="171292"/>
    <lineage>
        <taxon>Bacteria</taxon>
        <taxon>Bacillati</taxon>
        <taxon>Actinomycetota</taxon>
        <taxon>Actinomycetes</taxon>
        <taxon>Mycobacteriales</taxon>
        <taxon>Mycobacteriaceae</taxon>
        <taxon>Mycobacterium</taxon>
        <taxon>environmental samples</taxon>
    </lineage>
</organism>
<feature type="signal peptide" evidence="2">
    <location>
        <begin position="1"/>
        <end position="33"/>
    </location>
</feature>
<dbReference type="EMBL" id="FLQS01000006">
    <property type="protein sequence ID" value="SBS72725.1"/>
    <property type="molecule type" value="Genomic_DNA"/>
</dbReference>
<gene>
    <name evidence="3" type="ORF">MHPYR_140126</name>
</gene>
<accession>A0A1Y5P229</accession>
<feature type="chain" id="PRO_5012757316" description="PE-PGRS family protein" evidence="2">
    <location>
        <begin position="34"/>
        <end position="267"/>
    </location>
</feature>
<evidence type="ECO:0000313" key="3">
    <source>
        <dbReference type="EMBL" id="SBS72725.1"/>
    </source>
</evidence>
<evidence type="ECO:0000256" key="1">
    <source>
        <dbReference type="SAM" id="MobiDB-lite"/>
    </source>
</evidence>
<protein>
    <recommendedName>
        <fullName evidence="4">PE-PGRS family protein</fullName>
    </recommendedName>
</protein>
<keyword evidence="2" id="KW-0732">Signal</keyword>
<reference evidence="3" key="1">
    <citation type="submission" date="2016-03" db="EMBL/GenBank/DDBJ databases">
        <authorList>
            <person name="Ploux O."/>
        </authorList>
    </citation>
    <scope>NUCLEOTIDE SEQUENCE</scope>
    <source>
        <strain evidence="3">UC10</strain>
    </source>
</reference>
<name>A0A1Y5P229_9MYCO</name>
<feature type="compositionally biased region" description="Low complexity" evidence="1">
    <location>
        <begin position="241"/>
        <end position="254"/>
    </location>
</feature>